<reference evidence="2 3" key="1">
    <citation type="journal article" date="2016" name="Nat. Commun.">
        <title>Thousands of microbial genomes shed light on interconnected biogeochemical processes in an aquifer system.</title>
        <authorList>
            <person name="Anantharaman K."/>
            <person name="Brown C.T."/>
            <person name="Hug L.A."/>
            <person name="Sharon I."/>
            <person name="Castelle C.J."/>
            <person name="Probst A.J."/>
            <person name="Thomas B.C."/>
            <person name="Singh A."/>
            <person name="Wilkins M.J."/>
            <person name="Karaoz U."/>
            <person name="Brodie E.L."/>
            <person name="Williams K.H."/>
            <person name="Hubbard S.S."/>
            <person name="Banfield J.F."/>
        </authorList>
    </citation>
    <scope>NUCLEOTIDE SEQUENCE [LARGE SCALE GENOMIC DNA]</scope>
</reference>
<keyword evidence="1" id="KW-0175">Coiled coil</keyword>
<dbReference type="AlphaFoldDB" id="A0A1F5FF49"/>
<accession>A0A1F5FF49</accession>
<dbReference type="Proteomes" id="UP000176682">
    <property type="component" value="Unassembled WGS sequence"/>
</dbReference>
<sequence length="149" mass="16795">MDDTNTHPATIDSPEANPAETLVSLERLIITHLAQIEAQEAETRKKKEMLENIFGNNPQYQEVMEQAKAVAKEKAAIRRQLLQAPDARALNVEIKEAVSETKEKRDALSTYLAQYAQAAGTTQLEDDQGQVREIIYVAKLVKRSEKFRT</sequence>
<proteinExistence type="predicted"/>
<comment type="caution">
    <text evidence="2">The sequence shown here is derived from an EMBL/GenBank/DDBJ whole genome shotgun (WGS) entry which is preliminary data.</text>
</comment>
<evidence type="ECO:0000313" key="3">
    <source>
        <dbReference type="Proteomes" id="UP000176682"/>
    </source>
</evidence>
<dbReference type="EMBL" id="MFAM01000051">
    <property type="protein sequence ID" value="OGD78335.1"/>
    <property type="molecule type" value="Genomic_DNA"/>
</dbReference>
<protein>
    <submittedName>
        <fullName evidence="2">Uncharacterized protein</fullName>
    </submittedName>
</protein>
<feature type="coiled-coil region" evidence="1">
    <location>
        <begin position="33"/>
        <end position="80"/>
    </location>
</feature>
<name>A0A1F5FF49_9BACT</name>
<evidence type="ECO:0000313" key="2">
    <source>
        <dbReference type="EMBL" id="OGD78335.1"/>
    </source>
</evidence>
<evidence type="ECO:0000256" key="1">
    <source>
        <dbReference type="SAM" id="Coils"/>
    </source>
</evidence>
<gene>
    <name evidence="2" type="ORF">A2368_04800</name>
</gene>
<organism evidence="2 3">
    <name type="scientific">Candidatus Collierbacteria bacterium RIFOXYB1_FULL_49_13</name>
    <dbReference type="NCBI Taxonomy" id="1817728"/>
    <lineage>
        <taxon>Bacteria</taxon>
        <taxon>Candidatus Collieribacteriota</taxon>
    </lineage>
</organism>